<dbReference type="SUPFAM" id="SSF48452">
    <property type="entry name" value="TPR-like"/>
    <property type="match status" value="1"/>
</dbReference>
<dbReference type="InterPro" id="IPR041664">
    <property type="entry name" value="AAA_16"/>
</dbReference>
<dbReference type="Pfam" id="PF13191">
    <property type="entry name" value="AAA_16"/>
    <property type="match status" value="1"/>
</dbReference>
<evidence type="ECO:0000256" key="1">
    <source>
        <dbReference type="SAM" id="MobiDB-lite"/>
    </source>
</evidence>
<dbReference type="Gene3D" id="1.25.40.10">
    <property type="entry name" value="Tetratricopeptide repeat domain"/>
    <property type="match status" value="1"/>
</dbReference>
<dbReference type="InterPro" id="IPR010982">
    <property type="entry name" value="Lambda_DNA-bd_dom_sf"/>
</dbReference>
<gene>
    <name evidence="3" type="ORF">FB559_7973</name>
</gene>
<proteinExistence type="predicted"/>
<dbReference type="SMART" id="SM00028">
    <property type="entry name" value="TPR"/>
    <property type="match status" value="5"/>
</dbReference>
<evidence type="ECO:0000259" key="2">
    <source>
        <dbReference type="PROSITE" id="PS50943"/>
    </source>
</evidence>
<dbReference type="EMBL" id="VFOZ01000002">
    <property type="protein sequence ID" value="TQL90662.1"/>
    <property type="molecule type" value="Genomic_DNA"/>
</dbReference>
<name>A0A543C0Q7_9ACTN</name>
<feature type="domain" description="HTH cro/C1-type" evidence="2">
    <location>
        <begin position="29"/>
        <end position="81"/>
    </location>
</feature>
<dbReference type="Pfam" id="PF13560">
    <property type="entry name" value="HTH_31"/>
    <property type="match status" value="1"/>
</dbReference>
<dbReference type="PANTHER" id="PTHR47691:SF3">
    <property type="entry name" value="HTH-TYPE TRANSCRIPTIONAL REGULATOR RV0890C-RELATED"/>
    <property type="match status" value="1"/>
</dbReference>
<dbReference type="CDD" id="cd00093">
    <property type="entry name" value="HTH_XRE"/>
    <property type="match status" value="1"/>
</dbReference>
<dbReference type="AlphaFoldDB" id="A0A543C0Q7"/>
<evidence type="ECO:0000313" key="3">
    <source>
        <dbReference type="EMBL" id="TQL90662.1"/>
    </source>
</evidence>
<reference evidence="3 4" key="1">
    <citation type="submission" date="2019-06" db="EMBL/GenBank/DDBJ databases">
        <title>Sequencing the genomes of 1000 actinobacteria strains.</title>
        <authorList>
            <person name="Klenk H.-P."/>
        </authorList>
    </citation>
    <scope>NUCLEOTIDE SEQUENCE [LARGE SCALE GENOMIC DNA]</scope>
    <source>
        <strain evidence="3 4">DSM 102200</strain>
    </source>
</reference>
<dbReference type="Gene3D" id="3.40.50.300">
    <property type="entry name" value="P-loop containing nucleotide triphosphate hydrolases"/>
    <property type="match status" value="1"/>
</dbReference>
<dbReference type="SUPFAM" id="SSF47413">
    <property type="entry name" value="lambda repressor-like DNA-binding domains"/>
    <property type="match status" value="1"/>
</dbReference>
<keyword evidence="4" id="KW-1185">Reference proteome</keyword>
<dbReference type="SUPFAM" id="SSF52540">
    <property type="entry name" value="P-loop containing nucleoside triphosphate hydrolases"/>
    <property type="match status" value="1"/>
</dbReference>
<evidence type="ECO:0000313" key="4">
    <source>
        <dbReference type="Proteomes" id="UP000316096"/>
    </source>
</evidence>
<protein>
    <submittedName>
        <fullName evidence="3">Tetratricopeptide (TPR) repeat protein</fullName>
    </submittedName>
</protein>
<accession>A0A543C0Q7</accession>
<comment type="caution">
    <text evidence="3">The sequence shown here is derived from an EMBL/GenBank/DDBJ whole genome shotgun (WGS) entry which is preliminary data.</text>
</comment>
<dbReference type="GO" id="GO:0003677">
    <property type="term" value="F:DNA binding"/>
    <property type="evidence" value="ECO:0007669"/>
    <property type="project" value="InterPro"/>
</dbReference>
<dbReference type="PRINTS" id="PR00364">
    <property type="entry name" value="DISEASERSIST"/>
</dbReference>
<dbReference type="SMART" id="SM00530">
    <property type="entry name" value="HTH_XRE"/>
    <property type="match status" value="1"/>
</dbReference>
<feature type="region of interest" description="Disordered" evidence="1">
    <location>
        <begin position="98"/>
        <end position="120"/>
    </location>
</feature>
<dbReference type="InterPro" id="IPR001387">
    <property type="entry name" value="Cro/C1-type_HTH"/>
</dbReference>
<dbReference type="InterPro" id="IPR027417">
    <property type="entry name" value="P-loop_NTPase"/>
</dbReference>
<dbReference type="GO" id="GO:0043531">
    <property type="term" value="F:ADP binding"/>
    <property type="evidence" value="ECO:0007669"/>
    <property type="project" value="InterPro"/>
</dbReference>
<dbReference type="PANTHER" id="PTHR47691">
    <property type="entry name" value="REGULATOR-RELATED"/>
    <property type="match status" value="1"/>
</dbReference>
<dbReference type="Proteomes" id="UP000316096">
    <property type="component" value="Unassembled WGS sequence"/>
</dbReference>
<sequence length="775" mass="84387">MERNGESQGPLTADQRLATALMRSVLHAEQRLQRNLDRAAMARRLNISPASLYAYLNGTTLPRSAVLDRLLDELGVSGPERGRLSTLRDEAELARRLARGSGEPRHVPRPLPRPEQLPPSCRHFVGRAADLARLTELAESASTAHTVGICVIHGTAGVGKTTLATTWAHRSGSRFPDGHLYADLRGFGAGPPADPGEILFGFLHALGTPLWEIPPTTDVRAALLRSLLSERRMLVVLDNARSTEQVRPLIPSGPGCLAVVTSRDRMESLVAREGAVRISLDVMEPGEAEDLLAARLGAGRLAAESERTRELIDLCAGLPLALGMVTARLVDRTEEPVSTLVAELRDTHDRLELLASPDTDLDIQTVFQWSYDVLSPDAARLFRMLGLHPGPDADLTTCAALAGTSAPPRKALRELVHANLLDERPTGRFRSHDLLRAYARACGRREDLEPDRRDALRRLLDHHMRAAVGANAAIQPSDGERLTEDTTVGPTPAVDTYAEAMAWFTVEHAALRALVDLAAVEGFESHAWRLAWTCMVFLRRTGRHTSRVEIQRSAVRAARRAADSRAEATSLRLLGDALARSRQGDEALRLLNEALSIFLDLGDEAGRLHTHLSFVRALDAAGDHLHALDHAERALALAGQNTEPLLRADALAATGRQLTCLEKPAEALSAGEQAAAIYSAENHAEGLASILKVIGDAELVEGRVREAILTYERSLELDRRLGDRYWEAHALSRLATAHEKAGDERTSARLRGQAIALLESQHHPDGPALRDAQSH</sequence>
<dbReference type="RefSeq" id="WP_141962662.1">
    <property type="nucleotide sequence ID" value="NZ_VFOZ01000002.1"/>
</dbReference>
<dbReference type="OrthoDB" id="5521887at2"/>
<dbReference type="InterPro" id="IPR011990">
    <property type="entry name" value="TPR-like_helical_dom_sf"/>
</dbReference>
<dbReference type="PROSITE" id="PS50943">
    <property type="entry name" value="HTH_CROC1"/>
    <property type="match status" value="1"/>
</dbReference>
<dbReference type="InterPro" id="IPR019734">
    <property type="entry name" value="TPR_rpt"/>
</dbReference>
<organism evidence="3 4">
    <name type="scientific">Actinoallomurus bryophytorum</name>
    <dbReference type="NCBI Taxonomy" id="1490222"/>
    <lineage>
        <taxon>Bacteria</taxon>
        <taxon>Bacillati</taxon>
        <taxon>Actinomycetota</taxon>
        <taxon>Actinomycetes</taxon>
        <taxon>Streptosporangiales</taxon>
        <taxon>Thermomonosporaceae</taxon>
        <taxon>Actinoallomurus</taxon>
    </lineage>
</organism>